<feature type="compositionally biased region" description="Basic residues" evidence="1">
    <location>
        <begin position="296"/>
        <end position="305"/>
    </location>
</feature>
<feature type="compositionally biased region" description="Basic and acidic residues" evidence="1">
    <location>
        <begin position="285"/>
        <end position="295"/>
    </location>
</feature>
<organism evidence="2 3">
    <name type="scientific">Dichomitus squalens</name>
    <dbReference type="NCBI Taxonomy" id="114155"/>
    <lineage>
        <taxon>Eukaryota</taxon>
        <taxon>Fungi</taxon>
        <taxon>Dikarya</taxon>
        <taxon>Basidiomycota</taxon>
        <taxon>Agaricomycotina</taxon>
        <taxon>Agaricomycetes</taxon>
        <taxon>Polyporales</taxon>
        <taxon>Polyporaceae</taxon>
        <taxon>Dichomitus</taxon>
    </lineage>
</organism>
<feature type="compositionally biased region" description="Basic and acidic residues" evidence="1">
    <location>
        <begin position="12"/>
        <end position="28"/>
    </location>
</feature>
<gene>
    <name evidence="2" type="ORF">BD310DRAFT_826541</name>
</gene>
<feature type="compositionally biased region" description="Basic and acidic residues" evidence="1">
    <location>
        <begin position="376"/>
        <end position="390"/>
    </location>
</feature>
<feature type="compositionally biased region" description="Basic residues" evidence="1">
    <location>
        <begin position="397"/>
        <end position="407"/>
    </location>
</feature>
<feature type="region of interest" description="Disordered" evidence="1">
    <location>
        <begin position="1"/>
        <end position="407"/>
    </location>
</feature>
<dbReference type="AlphaFoldDB" id="A0A4Q9PLT4"/>
<dbReference type="STRING" id="114155.A0A4Q9PLT4"/>
<sequence>MPLPGGTVEASRAQRIERHQARYRDRGGRSTSPMRKRPKSQAGVSQHPMLIEKSDLGTADAKRRRSKGPSVARHAEDSENADGHSPIPGPSKPSAPATTRKRRATLAGKKATSLKPAIVVAADTELPQPLAIDSSRPAPARAKKASTKGKASKAAQRAAKDDPPQPTRSAKRKTPIVRPTSPHTADVSSDDEPLTLLSEKARKTSAGTKLSSRGASTSKVVDGLDSSDVKTTARRNKSSQANAKTKAKAAPPDVKSEDPPPLFKKPAKGKRKAEPVDEAEVSEEPCERAHTDGGRVIKRTKRNGKVTKPSTDSIPVSEDEIQPLTHNESGPHKRGFQPEPNEPAHSLSPKPALADRPARKRLKAQKAGTGQQKIAPNDETKGQDHDRRPSTVENVKATRKVSRVKAP</sequence>
<evidence type="ECO:0000313" key="2">
    <source>
        <dbReference type="EMBL" id="TBU55173.1"/>
    </source>
</evidence>
<feature type="compositionally biased region" description="Low complexity" evidence="1">
    <location>
        <begin position="238"/>
        <end position="250"/>
    </location>
</feature>
<feature type="compositionally biased region" description="Polar residues" evidence="1">
    <location>
        <begin position="205"/>
        <end position="219"/>
    </location>
</feature>
<dbReference type="EMBL" id="ML145174">
    <property type="protein sequence ID" value="TBU55173.1"/>
    <property type="molecule type" value="Genomic_DNA"/>
</dbReference>
<name>A0A4Q9PLT4_9APHY</name>
<proteinExistence type="predicted"/>
<accession>A0A4Q9PLT4</accession>
<protein>
    <submittedName>
        <fullName evidence="2">Uncharacterized protein</fullName>
    </submittedName>
</protein>
<feature type="compositionally biased region" description="Basic residues" evidence="1">
    <location>
        <begin position="141"/>
        <end position="151"/>
    </location>
</feature>
<evidence type="ECO:0000313" key="3">
    <source>
        <dbReference type="Proteomes" id="UP000292082"/>
    </source>
</evidence>
<keyword evidence="3" id="KW-1185">Reference proteome</keyword>
<reference evidence="2 3" key="1">
    <citation type="submission" date="2019-01" db="EMBL/GenBank/DDBJ databases">
        <title>Draft genome sequences of three monokaryotic isolates of the white-rot basidiomycete fungus Dichomitus squalens.</title>
        <authorList>
            <consortium name="DOE Joint Genome Institute"/>
            <person name="Lopez S.C."/>
            <person name="Andreopoulos B."/>
            <person name="Pangilinan J."/>
            <person name="Lipzen A."/>
            <person name="Riley R."/>
            <person name="Ahrendt S."/>
            <person name="Ng V."/>
            <person name="Barry K."/>
            <person name="Daum C."/>
            <person name="Grigoriev I.V."/>
            <person name="Hilden K.S."/>
            <person name="Makela M.R."/>
            <person name="de Vries R.P."/>
        </authorList>
    </citation>
    <scope>NUCLEOTIDE SEQUENCE [LARGE SCALE GENOMIC DNA]</scope>
    <source>
        <strain evidence="2 3">CBS 464.89</strain>
    </source>
</reference>
<dbReference type="Proteomes" id="UP000292082">
    <property type="component" value="Unassembled WGS sequence"/>
</dbReference>
<evidence type="ECO:0000256" key="1">
    <source>
        <dbReference type="SAM" id="MobiDB-lite"/>
    </source>
</evidence>